<comment type="caution">
    <text evidence="4">The sequence shown here is derived from an EMBL/GenBank/DDBJ whole genome shotgun (WGS) entry which is preliminary data.</text>
</comment>
<feature type="compositionally biased region" description="Low complexity" evidence="2">
    <location>
        <begin position="17"/>
        <end position="31"/>
    </location>
</feature>
<dbReference type="InterPro" id="IPR004147">
    <property type="entry name" value="ABC1_dom"/>
</dbReference>
<dbReference type="GO" id="GO:0016301">
    <property type="term" value="F:kinase activity"/>
    <property type="evidence" value="ECO:0007669"/>
    <property type="project" value="UniProtKB-KW"/>
</dbReference>
<dbReference type="InterPro" id="IPR050154">
    <property type="entry name" value="UbiB_kinase"/>
</dbReference>
<keyword evidence="4" id="KW-0418">Kinase</keyword>
<reference evidence="4" key="1">
    <citation type="submission" date="2021-02" db="EMBL/GenBank/DDBJ databases">
        <title>The CRISPR/cas machinery reduction and long-range gene transfer in the hot spring cyanobacterium Synechococcus.</title>
        <authorList>
            <person name="Dvorak P."/>
            <person name="Jahodarova E."/>
            <person name="Hasler P."/>
            <person name="Poulickova A."/>
        </authorList>
    </citation>
    <scope>NUCLEOTIDE SEQUENCE</scope>
    <source>
        <strain evidence="4">Rupite</strain>
    </source>
</reference>
<keyword evidence="4" id="KW-0808">Transferase</keyword>
<dbReference type="Gene3D" id="1.10.510.10">
    <property type="entry name" value="Transferase(Phosphotransferase) domain 1"/>
    <property type="match status" value="1"/>
</dbReference>
<gene>
    <name evidence="4" type="ORF">JX360_11355</name>
</gene>
<dbReference type="EMBL" id="JAFIRA010000029">
    <property type="protein sequence ID" value="MCJ2543500.1"/>
    <property type="molecule type" value="Genomic_DNA"/>
</dbReference>
<dbReference type="InterPro" id="IPR011009">
    <property type="entry name" value="Kinase-like_dom_sf"/>
</dbReference>
<evidence type="ECO:0000313" key="5">
    <source>
        <dbReference type="Proteomes" id="UP000830835"/>
    </source>
</evidence>
<dbReference type="CDD" id="cd05121">
    <property type="entry name" value="ABC1_ADCK3-like"/>
    <property type="match status" value="1"/>
</dbReference>
<dbReference type="PANTHER" id="PTHR10566">
    <property type="entry name" value="CHAPERONE-ACTIVITY OF BC1 COMPLEX CABC1 -RELATED"/>
    <property type="match status" value="1"/>
</dbReference>
<feature type="region of interest" description="Disordered" evidence="2">
    <location>
        <begin position="623"/>
        <end position="651"/>
    </location>
</feature>
<dbReference type="RefSeq" id="WP_244350907.1">
    <property type="nucleotide sequence ID" value="NZ_JAFIRA010000029.1"/>
</dbReference>
<feature type="region of interest" description="Disordered" evidence="2">
    <location>
        <begin position="1"/>
        <end position="39"/>
    </location>
</feature>
<evidence type="ECO:0000256" key="1">
    <source>
        <dbReference type="ARBA" id="ARBA00009670"/>
    </source>
</evidence>
<dbReference type="PANTHER" id="PTHR10566:SF128">
    <property type="entry name" value="UBIB DOMAIN CONTAINING KINASE"/>
    <property type="match status" value="1"/>
</dbReference>
<evidence type="ECO:0000256" key="2">
    <source>
        <dbReference type="SAM" id="MobiDB-lite"/>
    </source>
</evidence>
<protein>
    <submittedName>
        <fullName evidence="4">AarF/ABC1/UbiB kinase family protein</fullName>
    </submittedName>
</protein>
<sequence length="651" mass="73122">MGATPSTSIATQHSFVSAATGSGASSTPPGSRSQPVVSEPALRYDPEQLAKQYRGRWDLVLRRLFQLVSPFLGLLAWVFWDRWRGVELKNRPQHAARLREILTELGPTAIKIGQALSTRPDLVSPLFLEELAKLQDELPPFDNKIAFDLIESEVGQPLDKIYREITPNPIAAASLGQVYQAYLHTGEKVAVKVQRPDLIGRISLDMYIIRGLAIWAKQTFRRIRSDLVGIVEEFATRLYEEMDYTQEGRNAERFLQLYRHPSIYAPKIYWEYTRTKVLTMEWIDGTKLTQLDKITAAGLDGRHLIEIGVNCSLKQLLENGFFHADPHPGNLLAMADGRLAYIDFGMMSTIQPHQRYGLIKAIVHLVNRDFAALAQDYVDLEFLSPDTDLTPIIPALEAVFAEAMGSSVAQMNFKSITDKLSGVMYDFPFRVPAYYALIIRSLLTLEGIAIGLDPNFKVLSVAYPYVAQRLLSDPAPELRVSLRELLFNQGQFRWNRLENLLRNASNSEEFDLQGSLEKALDFIFSERGAFLRDRLVDVIFSSPGSQTGSMAQPTSDTMEHLQRLWELLSRNPAFQPMQLVPVVAKVATKPEAQQLGRQLASRWLQRSAARLIRDLLLPDADPSDSTHTLNGHNGIPGNPQRTATSRLPLSA</sequence>
<name>A0ABT0CCK5_THEVL</name>
<dbReference type="PROSITE" id="PS50011">
    <property type="entry name" value="PROTEIN_KINASE_DOM"/>
    <property type="match status" value="1"/>
</dbReference>
<dbReference type="InterPro" id="IPR000719">
    <property type="entry name" value="Prot_kinase_dom"/>
</dbReference>
<accession>A0ABT0CCK5</accession>
<dbReference type="SUPFAM" id="SSF56112">
    <property type="entry name" value="Protein kinase-like (PK-like)"/>
    <property type="match status" value="1"/>
</dbReference>
<organism evidence="4 5">
    <name type="scientific">Thermostichus vulcanus str. 'Rupite'</name>
    <dbReference type="NCBI Taxonomy" id="2813851"/>
    <lineage>
        <taxon>Bacteria</taxon>
        <taxon>Bacillati</taxon>
        <taxon>Cyanobacteriota</taxon>
        <taxon>Cyanophyceae</taxon>
        <taxon>Thermostichales</taxon>
        <taxon>Thermostichaceae</taxon>
        <taxon>Thermostichus</taxon>
    </lineage>
</organism>
<comment type="similarity">
    <text evidence="1">Belongs to the protein kinase superfamily. ADCK protein kinase family.</text>
</comment>
<dbReference type="Proteomes" id="UP000830835">
    <property type="component" value="Unassembled WGS sequence"/>
</dbReference>
<feature type="compositionally biased region" description="Polar residues" evidence="2">
    <location>
        <begin position="639"/>
        <end position="651"/>
    </location>
</feature>
<dbReference type="Pfam" id="PF03109">
    <property type="entry name" value="ABC1"/>
    <property type="match status" value="1"/>
</dbReference>
<evidence type="ECO:0000313" key="4">
    <source>
        <dbReference type="EMBL" id="MCJ2543500.1"/>
    </source>
</evidence>
<feature type="domain" description="Protein kinase" evidence="3">
    <location>
        <begin position="164"/>
        <end position="492"/>
    </location>
</feature>
<keyword evidence="5" id="KW-1185">Reference proteome</keyword>
<evidence type="ECO:0000259" key="3">
    <source>
        <dbReference type="PROSITE" id="PS50011"/>
    </source>
</evidence>
<proteinExistence type="inferred from homology"/>
<feature type="compositionally biased region" description="Polar residues" evidence="2">
    <location>
        <begin position="1"/>
        <end position="15"/>
    </location>
</feature>